<dbReference type="Gene3D" id="3.55.50.30">
    <property type="match status" value="1"/>
</dbReference>
<evidence type="ECO:0000256" key="3">
    <source>
        <dbReference type="ARBA" id="ARBA00023237"/>
    </source>
</evidence>
<evidence type="ECO:0000313" key="8">
    <source>
        <dbReference type="Proteomes" id="UP000220102"/>
    </source>
</evidence>
<dbReference type="Proteomes" id="UP000220102">
    <property type="component" value="Unassembled WGS sequence"/>
</dbReference>
<evidence type="ECO:0000256" key="5">
    <source>
        <dbReference type="SAM" id="SignalP"/>
    </source>
</evidence>
<gene>
    <name evidence="7" type="ORF">CRI94_17130</name>
</gene>
<dbReference type="Pfam" id="PF13715">
    <property type="entry name" value="CarbopepD_reg_2"/>
    <property type="match status" value="1"/>
</dbReference>
<organism evidence="7 8">
    <name type="scientific">Longibacter salinarum</name>
    <dbReference type="NCBI Taxonomy" id="1850348"/>
    <lineage>
        <taxon>Bacteria</taxon>
        <taxon>Pseudomonadati</taxon>
        <taxon>Rhodothermota</taxon>
        <taxon>Rhodothermia</taxon>
        <taxon>Rhodothermales</taxon>
        <taxon>Salisaetaceae</taxon>
        <taxon>Longibacter</taxon>
    </lineage>
</organism>
<keyword evidence="2" id="KW-0472">Membrane</keyword>
<dbReference type="EMBL" id="PDEQ01000013">
    <property type="protein sequence ID" value="PEN10951.1"/>
    <property type="molecule type" value="Genomic_DNA"/>
</dbReference>
<feature type="compositionally biased region" description="Polar residues" evidence="4">
    <location>
        <begin position="531"/>
        <end position="548"/>
    </location>
</feature>
<feature type="chain" id="PRO_5012270101" description="Secretin/TonB short N-terminal domain-containing protein" evidence="5">
    <location>
        <begin position="28"/>
        <end position="957"/>
    </location>
</feature>
<dbReference type="RefSeq" id="WP_098079166.1">
    <property type="nucleotide sequence ID" value="NZ_PDEQ01000013.1"/>
</dbReference>
<dbReference type="SUPFAM" id="SSF49464">
    <property type="entry name" value="Carboxypeptidase regulatory domain-like"/>
    <property type="match status" value="1"/>
</dbReference>
<keyword evidence="3" id="KW-0998">Cell outer membrane</keyword>
<name>A0A2A8CTL5_9BACT</name>
<dbReference type="AlphaFoldDB" id="A0A2A8CTL5"/>
<feature type="domain" description="Secretin/TonB short N-terminal" evidence="6">
    <location>
        <begin position="68"/>
        <end position="119"/>
    </location>
</feature>
<dbReference type="SMART" id="SM00965">
    <property type="entry name" value="STN"/>
    <property type="match status" value="1"/>
</dbReference>
<proteinExistence type="predicted"/>
<evidence type="ECO:0000256" key="1">
    <source>
        <dbReference type="ARBA" id="ARBA00022448"/>
    </source>
</evidence>
<sequence>MALRTFTSWLFVAVLIAALGWPEAPCAAQDAAPDSDAEIAASDSLYSMALRGVPLATALERFVAVTEASMAYDADLVRGRRSFCSARALPAPKLLRCILKDTDLDYVLSSNGTYIIIGSPKTKARYGQIAGVVVDASTGEPLPDANIILADAATGTSTNTSGLFQLSKLVEGPHEVMVSYVGYEMAVLRIEVEPGQQTKRKIELTPRPLLTEPVIVDGLQPRMPSSSLGQEAAEAGELEEPAASTGTGDIARTAGTLMGIATQSPLADLHIQGGASGEHEMVLDGVPVRNPVSVGRLISAFSPLALGRLTTHKAGYGAMKGSYLSGVVELEHDLTRRNTRWATLSADPVSTNARAQGTFEIYGRPITVMGTARVGMWDVYQDPALHALIQDWSSLDPLLARAWAYPTASSSDPTLSDVSLSSAGYNHQPAVQFSDWHTAARVELTPYRYLFVSGYHGRSAIGASLIMDSPMDESPGSVDSTQAPPIPAYDRYGWNNTTGQARLEWLIGDRTIGSVQTYASHYDARSQYRTGVSTLGPSQDSDSTSYSQGGLWRPDDRNQISELGARARLDIGISADRRIELEAGVEHLRSRFRVGNAFIPTLQHDLTATRAILSANGEWAINEQTIVETGTRLTYVHSRSTVYSEPRLAIRFDDPDTPIGDYSLRLAGGIYRQFTSQFDISRDGASAVVPTASVWLPTDHSIAPPRAYHVSAEGLWTPTDGLTINVESYAKFQPHLLAIDYPTLRTGVAIFTKDSPDQSTFISSSRGRAIGAGIRVAYENEVVNTSVSYNISQAERTFPNRFDGRRVPTPWNEPHRVDAQAELNIGAGFSLQTSWTGIWGRAWAFRKAYYDYLTGRSYSQNNTAGFNRVANVIEQPEAPGFNRPGDDVLPPFLNVDVGFGYNRTFGGVEIGALLQVSNVLDRSNVIDRSLIPRFITYTDRPRTLPGRLPTLSLTVGY</sequence>
<evidence type="ECO:0000256" key="4">
    <source>
        <dbReference type="SAM" id="MobiDB-lite"/>
    </source>
</evidence>
<dbReference type="Gene3D" id="2.60.40.1120">
    <property type="entry name" value="Carboxypeptidase-like, regulatory domain"/>
    <property type="match status" value="1"/>
</dbReference>
<feature type="region of interest" description="Disordered" evidence="4">
    <location>
        <begin position="531"/>
        <end position="553"/>
    </location>
</feature>
<dbReference type="OrthoDB" id="9804995at2"/>
<evidence type="ECO:0000313" key="7">
    <source>
        <dbReference type="EMBL" id="PEN10951.1"/>
    </source>
</evidence>
<dbReference type="InterPro" id="IPR011662">
    <property type="entry name" value="Secretin/TonB_short_N"/>
</dbReference>
<protein>
    <recommendedName>
        <fullName evidence="6">Secretin/TonB short N-terminal domain-containing protein</fullName>
    </recommendedName>
</protein>
<feature type="signal peptide" evidence="5">
    <location>
        <begin position="1"/>
        <end position="27"/>
    </location>
</feature>
<evidence type="ECO:0000259" key="6">
    <source>
        <dbReference type="SMART" id="SM00965"/>
    </source>
</evidence>
<accession>A0A2A8CTL5</accession>
<dbReference type="InterPro" id="IPR008969">
    <property type="entry name" value="CarboxyPept-like_regulatory"/>
</dbReference>
<evidence type="ECO:0000256" key="2">
    <source>
        <dbReference type="ARBA" id="ARBA00023136"/>
    </source>
</evidence>
<comment type="caution">
    <text evidence="7">The sequence shown here is derived from an EMBL/GenBank/DDBJ whole genome shotgun (WGS) entry which is preliminary data.</text>
</comment>
<keyword evidence="8" id="KW-1185">Reference proteome</keyword>
<feature type="region of interest" description="Disordered" evidence="4">
    <location>
        <begin position="220"/>
        <end position="246"/>
    </location>
</feature>
<dbReference type="GO" id="GO:0019867">
    <property type="term" value="C:outer membrane"/>
    <property type="evidence" value="ECO:0007669"/>
    <property type="project" value="InterPro"/>
</dbReference>
<keyword evidence="1" id="KW-0813">Transport</keyword>
<dbReference type="SUPFAM" id="SSF56935">
    <property type="entry name" value="Porins"/>
    <property type="match status" value="1"/>
</dbReference>
<reference evidence="7 8" key="1">
    <citation type="submission" date="2017-10" db="EMBL/GenBank/DDBJ databases">
        <title>Draft genome of Longibacter Salinarum.</title>
        <authorList>
            <person name="Goh K.M."/>
            <person name="Shamsir M.S."/>
            <person name="Lim S.W."/>
        </authorList>
    </citation>
    <scope>NUCLEOTIDE SEQUENCE [LARGE SCALE GENOMIC DNA]</scope>
    <source>
        <strain evidence="7 8">KCTC 52045</strain>
    </source>
</reference>
<keyword evidence="5" id="KW-0732">Signal</keyword>